<organism evidence="3 4">
    <name type="scientific">Shewanella colwelliana</name>
    <name type="common">Alteromonas colwelliana</name>
    <dbReference type="NCBI Taxonomy" id="23"/>
    <lineage>
        <taxon>Bacteria</taxon>
        <taxon>Pseudomonadati</taxon>
        <taxon>Pseudomonadota</taxon>
        <taxon>Gammaproteobacteria</taxon>
        <taxon>Alteromonadales</taxon>
        <taxon>Shewanellaceae</taxon>
        <taxon>Shewanella</taxon>
    </lineage>
</organism>
<dbReference type="AlphaFoldDB" id="A0A1E5IVL3"/>
<evidence type="ECO:0000256" key="2">
    <source>
        <dbReference type="SAM" id="SignalP"/>
    </source>
</evidence>
<evidence type="ECO:0000313" key="4">
    <source>
        <dbReference type="Proteomes" id="UP000095230"/>
    </source>
</evidence>
<dbReference type="SUPFAM" id="SSF55545">
    <property type="entry name" value="beta-N-acetylhexosaminidase-like domain"/>
    <property type="match status" value="1"/>
</dbReference>
<evidence type="ECO:0000256" key="1">
    <source>
        <dbReference type="ARBA" id="ARBA00022801"/>
    </source>
</evidence>
<keyword evidence="1" id="KW-0378">Hydrolase</keyword>
<evidence type="ECO:0000313" key="3">
    <source>
        <dbReference type="EMBL" id="OEG74536.1"/>
    </source>
</evidence>
<protein>
    <recommendedName>
        <fullName evidence="5">Alpha glucuronidase N-terminal domain-containing protein</fullName>
    </recommendedName>
</protein>
<name>A0A1E5IVL3_SHECO</name>
<dbReference type="PROSITE" id="PS51257">
    <property type="entry name" value="PROKAR_LIPOPROTEIN"/>
    <property type="match status" value="1"/>
</dbReference>
<feature type="signal peptide" evidence="2">
    <location>
        <begin position="1"/>
        <end position="20"/>
    </location>
</feature>
<dbReference type="GO" id="GO:0016787">
    <property type="term" value="F:hydrolase activity"/>
    <property type="evidence" value="ECO:0007669"/>
    <property type="project" value="UniProtKB-KW"/>
</dbReference>
<dbReference type="OrthoDB" id="8727830at2"/>
<sequence length="689" mass="79529">MRLKLSSLLVIIFLCFFAVSCDSSSVDGGPGTPLKVYVHGNIAPYDTLSDAVSDIENIDWQEDSKKADAIRTAFAIEQVISHLKMSEIDISFGKPESDNDIYAIYLNYFEPKEDVINEADRQSYSIISDDVSLNISAKSSIGLLYGTFRYLEHLGVSWYDPEVITFPEHLELRKVWETTEYPKSLSRGFWLYNQTPLSDEYLLWMARNRLNLAGHSEGNYAKMLGFKRWGGGHHIIQEVFSEDGLFEKHPDWFAYNGGVYRQIPKSGTYFNPAFGKQEVADFFAESMLKRLTLGDLADHDIVNVWPADSRQDLFDQSELALSIGNESDNLMLFYQRVAEKFQRAYESGELNRQVTLAGISYFNTWKAPINGFSYSFAKNSYIHLFYLNERTWSSPLYEDLEVHESNRRITENLSSWSAIQGVEFGTVDYYNYSSFSAVGLSDHLNFQETYDSLGSINDGLVAYMHPLKTNPGPRRLTNQLISKLTWQDTGEVNSLTISERYFNDRYGSYSDEWQAFYKTYSDAIDNAKEMFAEDSLTYHLFKGIFWGEPWTDNDINIIHQFRTGGLQSIPVLFQNRNLLERFRGLDESVDMLNDIVFRSERLISQVDDLNIKNNMSHDLIWFKATYARYLLIYYISQFVELKIEGRDNDFLISKIQTEIDFLDTVSVTDDTLSPVNQRAFIVFCRKLIE</sequence>
<dbReference type="RefSeq" id="WP_069670735.1">
    <property type="nucleotide sequence ID" value="NZ_MCBT01000018.1"/>
</dbReference>
<comment type="caution">
    <text evidence="3">The sequence shown here is derived from an EMBL/GenBank/DDBJ whole genome shotgun (WGS) entry which is preliminary data.</text>
</comment>
<feature type="chain" id="PRO_5009179216" description="Alpha glucuronidase N-terminal domain-containing protein" evidence="2">
    <location>
        <begin position="21"/>
        <end position="689"/>
    </location>
</feature>
<dbReference type="Proteomes" id="UP000095230">
    <property type="component" value="Unassembled WGS sequence"/>
</dbReference>
<dbReference type="EMBL" id="MCBT01000018">
    <property type="protein sequence ID" value="OEG74536.1"/>
    <property type="molecule type" value="Genomic_DNA"/>
</dbReference>
<gene>
    <name evidence="3" type="ORF">BEL05_19060</name>
</gene>
<dbReference type="InterPro" id="IPR029018">
    <property type="entry name" value="Hex-like_dom2"/>
</dbReference>
<keyword evidence="2" id="KW-0732">Signal</keyword>
<proteinExistence type="predicted"/>
<evidence type="ECO:0008006" key="5">
    <source>
        <dbReference type="Google" id="ProtNLM"/>
    </source>
</evidence>
<dbReference type="STRING" id="23.BEL05_19060"/>
<reference evidence="3 4" key="1">
    <citation type="submission" date="2016-07" db="EMBL/GenBank/DDBJ databases">
        <title>Whole-genome of two Shewanella species isolated from a digestive organ of sea cucumber Apostichopus japonicus Selenka 1867.</title>
        <authorList>
            <person name="Hong H.-H."/>
            <person name="Choi H."/>
            <person name="Cheon S."/>
            <person name="Oh J.-S."/>
            <person name="Lee H.-G."/>
            <person name="Park C."/>
        </authorList>
    </citation>
    <scope>NUCLEOTIDE SEQUENCE [LARGE SCALE GENOMIC DNA]</scope>
    <source>
        <strain evidence="3 4">CSB03KR</strain>
    </source>
</reference>
<accession>A0A1E5IVL3</accession>
<dbReference type="GO" id="GO:0005975">
    <property type="term" value="P:carbohydrate metabolic process"/>
    <property type="evidence" value="ECO:0007669"/>
    <property type="project" value="UniProtKB-ARBA"/>
</dbReference>